<gene>
    <name evidence="3" type="ORF">DS834_01020</name>
</gene>
<evidence type="ECO:0000256" key="2">
    <source>
        <dbReference type="SAM" id="Phobius"/>
    </source>
</evidence>
<keyword evidence="2" id="KW-0472">Membrane</keyword>
<accession>A0ABX9LWM6</accession>
<keyword evidence="4" id="KW-1185">Reference proteome</keyword>
<comment type="caution">
    <text evidence="3">The sequence shown here is derived from an EMBL/GenBank/DDBJ whole genome shotgun (WGS) entry which is preliminary data.</text>
</comment>
<reference evidence="3 4" key="1">
    <citation type="submission" date="2018-07" db="EMBL/GenBank/DDBJ databases">
        <title>Genome sequences of six Lactobacillus spp. isolated from bumble bee guts.</title>
        <authorList>
            <person name="Motta E.V.S."/>
            <person name="Moran N.A."/>
        </authorList>
    </citation>
    <scope>NUCLEOTIDE SEQUENCE [LARGE SCALE GENOMIC DNA]</scope>
    <source>
        <strain evidence="3 4">BI-4G</strain>
    </source>
</reference>
<keyword evidence="2" id="KW-1133">Transmembrane helix</keyword>
<feature type="coiled-coil region" evidence="1">
    <location>
        <begin position="30"/>
        <end position="92"/>
    </location>
</feature>
<keyword evidence="1" id="KW-0175">Coiled coil</keyword>
<evidence type="ECO:0000256" key="1">
    <source>
        <dbReference type="SAM" id="Coils"/>
    </source>
</evidence>
<evidence type="ECO:0000313" key="4">
    <source>
        <dbReference type="Proteomes" id="UP000283380"/>
    </source>
</evidence>
<proteinExistence type="predicted"/>
<protein>
    <submittedName>
        <fullName evidence="3">Uncharacterized protein</fullName>
    </submittedName>
</protein>
<evidence type="ECO:0000313" key="3">
    <source>
        <dbReference type="EMBL" id="RHW53550.1"/>
    </source>
</evidence>
<keyword evidence="2" id="KW-0812">Transmembrane</keyword>
<name>A0ABX9LWM6_9LACO</name>
<sequence length="93" mass="10857">MHDVSNLIQVCGYLLGAIATFFAVVHKSHKEEYDGIIDDLNKEIAGLKKERDQHKKDYQIEHDKRIEAESQLSKLQNENFVLKEKYNQLKAEK</sequence>
<dbReference type="Proteomes" id="UP000283380">
    <property type="component" value="Unassembled WGS sequence"/>
</dbReference>
<dbReference type="EMBL" id="QOCU01000001">
    <property type="protein sequence ID" value="RHW53550.1"/>
    <property type="molecule type" value="Genomic_DNA"/>
</dbReference>
<organism evidence="3 4">
    <name type="scientific">Lactobacillus bombicola</name>
    <dbReference type="NCBI Taxonomy" id="1505723"/>
    <lineage>
        <taxon>Bacteria</taxon>
        <taxon>Bacillati</taxon>
        <taxon>Bacillota</taxon>
        <taxon>Bacilli</taxon>
        <taxon>Lactobacillales</taxon>
        <taxon>Lactobacillaceae</taxon>
        <taxon>Lactobacillus</taxon>
    </lineage>
</organism>
<feature type="transmembrane region" description="Helical" evidence="2">
    <location>
        <begin position="6"/>
        <end position="25"/>
    </location>
</feature>